<dbReference type="RefSeq" id="WP_010714020.1">
    <property type="nucleotide sequence ID" value="NZ_CP075604.2"/>
</dbReference>
<organism evidence="1 2">
    <name type="scientific">Enterococcus faecalis</name>
    <name type="common">Streptococcus faecalis</name>
    <dbReference type="NCBI Taxonomy" id="1351"/>
    <lineage>
        <taxon>Bacteria</taxon>
        <taxon>Bacillati</taxon>
        <taxon>Bacillota</taxon>
        <taxon>Bacilli</taxon>
        <taxon>Lactobacillales</taxon>
        <taxon>Enterococcaceae</taxon>
        <taxon>Enterococcus</taxon>
    </lineage>
</organism>
<evidence type="ECO:0000313" key="2">
    <source>
        <dbReference type="Proteomes" id="UP000244140"/>
    </source>
</evidence>
<name>A0A855UDZ7_ENTFL</name>
<reference evidence="1 2" key="1">
    <citation type="submission" date="2018-04" db="EMBL/GenBank/DDBJ databases">
        <authorList>
            <person name="Van Tyne D."/>
        </authorList>
    </citation>
    <scope>NUCLEOTIDE SEQUENCE [LARGE SCALE GENOMIC DNA]</scope>
    <source>
        <strain evidence="1 2">B2535</strain>
    </source>
</reference>
<dbReference type="Proteomes" id="UP000244140">
    <property type="component" value="Unassembled WGS sequence"/>
</dbReference>
<protein>
    <submittedName>
        <fullName evidence="1">Uncharacterized protein</fullName>
    </submittedName>
</protein>
<gene>
    <name evidence="1" type="ORF">DAI13_07280</name>
</gene>
<dbReference type="AlphaFoldDB" id="A0A855UDZ7"/>
<proteinExistence type="predicted"/>
<evidence type="ECO:0000313" key="1">
    <source>
        <dbReference type="EMBL" id="PTN77555.1"/>
    </source>
</evidence>
<comment type="caution">
    <text evidence="1">The sequence shown here is derived from an EMBL/GenBank/DDBJ whole genome shotgun (WGS) entry which is preliminary data.</text>
</comment>
<sequence>MGKNLLREKKRLIRQKILFLTGENESWMKNPEIVKEVQRLSKQLESDLIADKRPLPSLDPDKLTKEKYQHFLDLGYQVGDIKKALGLGTTTFQNWRKANGIENKINRKQKKEESKLMKFNINTASLLLPGTFGAEGKECITISKSGLALSGPVVRRLNKPEWIQLYLDESRLALFVIPCKATDEGARSCVNPKSKKKAGYRKSWSGSILEKVAKASKMDIENHRYHVEPESVEGYPTALGFDLTKAVKN</sequence>
<accession>A0A855UDZ7</accession>
<dbReference type="EMBL" id="PZZH01000001">
    <property type="protein sequence ID" value="PTN77555.1"/>
    <property type="molecule type" value="Genomic_DNA"/>
</dbReference>